<dbReference type="OrthoDB" id="204514at2759"/>
<dbReference type="AlphaFoldDB" id="K0S9X5"/>
<feature type="non-terminal residue" evidence="1">
    <location>
        <position position="1"/>
    </location>
</feature>
<organism evidence="1 2">
    <name type="scientific">Thalassiosira oceanica</name>
    <name type="common">Marine diatom</name>
    <dbReference type="NCBI Taxonomy" id="159749"/>
    <lineage>
        <taxon>Eukaryota</taxon>
        <taxon>Sar</taxon>
        <taxon>Stramenopiles</taxon>
        <taxon>Ochrophyta</taxon>
        <taxon>Bacillariophyta</taxon>
        <taxon>Coscinodiscophyceae</taxon>
        <taxon>Thalassiosirophycidae</taxon>
        <taxon>Thalassiosirales</taxon>
        <taxon>Thalassiosiraceae</taxon>
        <taxon>Thalassiosira</taxon>
    </lineage>
</organism>
<protein>
    <submittedName>
        <fullName evidence="1">Uncharacterized protein</fullName>
    </submittedName>
</protein>
<proteinExistence type="predicted"/>
<keyword evidence="2" id="KW-1185">Reference proteome</keyword>
<evidence type="ECO:0000313" key="2">
    <source>
        <dbReference type="Proteomes" id="UP000266841"/>
    </source>
</evidence>
<comment type="caution">
    <text evidence="1">The sequence shown here is derived from an EMBL/GenBank/DDBJ whole genome shotgun (WGS) entry which is preliminary data.</text>
</comment>
<dbReference type="EMBL" id="AGNL01019643">
    <property type="protein sequence ID" value="EJK61689.1"/>
    <property type="molecule type" value="Genomic_DNA"/>
</dbReference>
<gene>
    <name evidence="1" type="ORF">THAOC_17777</name>
</gene>
<accession>K0S9X5</accession>
<sequence length="162" mass="18753">GYEAGFEETDTVNRLIINPGDHSTEMDNPGMFYVAASRGKTFGKPTAEEPYPKDSAVYWNGPVSTQSIQTVKYKQNGDVCVLVQKRDEWVEYLYDRAEETKRRCSEEWKRQATARVKTAIEEEPLGQHNLDNKIIGMMRQRNEKWSDRRKAEYMVPAGYFNS</sequence>
<dbReference type="Proteomes" id="UP000266841">
    <property type="component" value="Unassembled WGS sequence"/>
</dbReference>
<name>K0S9X5_THAOC</name>
<evidence type="ECO:0000313" key="1">
    <source>
        <dbReference type="EMBL" id="EJK61689.1"/>
    </source>
</evidence>
<reference evidence="1 2" key="1">
    <citation type="journal article" date="2012" name="Genome Biol.">
        <title>Genome and low-iron response of an oceanic diatom adapted to chronic iron limitation.</title>
        <authorList>
            <person name="Lommer M."/>
            <person name="Specht M."/>
            <person name="Roy A.S."/>
            <person name="Kraemer L."/>
            <person name="Andreson R."/>
            <person name="Gutowska M.A."/>
            <person name="Wolf J."/>
            <person name="Bergner S.V."/>
            <person name="Schilhabel M.B."/>
            <person name="Klostermeier U.C."/>
            <person name="Beiko R.G."/>
            <person name="Rosenstiel P."/>
            <person name="Hippler M."/>
            <person name="Laroche J."/>
        </authorList>
    </citation>
    <scope>NUCLEOTIDE SEQUENCE [LARGE SCALE GENOMIC DNA]</scope>
    <source>
        <strain evidence="1 2">CCMP1005</strain>
    </source>
</reference>